<dbReference type="Proteomes" id="UP000265140">
    <property type="component" value="Chromosome 25"/>
</dbReference>
<dbReference type="SUPFAM" id="SSF56399">
    <property type="entry name" value="ADP-ribosylation"/>
    <property type="match status" value="1"/>
</dbReference>
<dbReference type="PANTHER" id="PTHR10339">
    <property type="entry name" value="ADP-RIBOSYLTRANSFERASE"/>
    <property type="match status" value="1"/>
</dbReference>
<dbReference type="FunCoup" id="A0A3P9AL59">
    <property type="interactions" value="64"/>
</dbReference>
<dbReference type="InParanoid" id="A0A3P9AL59"/>
<keyword evidence="13" id="KW-1185">Reference proteome</keyword>
<evidence type="ECO:0000256" key="7">
    <source>
        <dbReference type="ARBA" id="ARBA00022695"/>
    </source>
</evidence>
<keyword evidence="6 11" id="KW-0808">Transferase</keyword>
<dbReference type="GO" id="GO:0005576">
    <property type="term" value="C:extracellular region"/>
    <property type="evidence" value="ECO:0007669"/>
    <property type="project" value="UniProtKB-SubCell"/>
</dbReference>
<dbReference type="OMA" id="SPAEEFT"/>
<dbReference type="Bgee" id="ENSELUG00000022812">
    <property type="expression patterns" value="Expressed in heart and 14 other cell types or tissues"/>
</dbReference>
<dbReference type="GO" id="GO:0016779">
    <property type="term" value="F:nucleotidyltransferase activity"/>
    <property type="evidence" value="ECO:0007669"/>
    <property type="project" value="UniProtKB-KW"/>
</dbReference>
<dbReference type="PRINTS" id="PR00970">
    <property type="entry name" value="RIBTRNSFRASE"/>
</dbReference>
<dbReference type="Ensembl" id="ENSELUT00000035363.3">
    <property type="protein sequence ID" value="ENSELUP00000024007.3"/>
    <property type="gene ID" value="ENSELUG00000022812.3"/>
</dbReference>
<protein>
    <recommendedName>
        <fullName evidence="11">NAD(P)(+)--arginine ADP-ribosyltransferase</fullName>
        <ecNumber evidence="11">2.4.2.31</ecNumber>
    </recommendedName>
    <alternativeName>
        <fullName evidence="11">Mono(ADP-ribosyl)transferase</fullName>
    </alternativeName>
</protein>
<dbReference type="InterPro" id="IPR000768">
    <property type="entry name" value="ART"/>
</dbReference>
<evidence type="ECO:0000256" key="1">
    <source>
        <dbReference type="ARBA" id="ARBA00004613"/>
    </source>
</evidence>
<keyword evidence="11" id="KW-0520">NAD</keyword>
<reference evidence="12" key="2">
    <citation type="submission" date="2020-02" db="EMBL/GenBank/DDBJ databases">
        <title>Esox lucius (northern pike) genome, fEsoLuc1, primary haplotype.</title>
        <authorList>
            <person name="Myers G."/>
            <person name="Karagic N."/>
            <person name="Meyer A."/>
            <person name="Pippel M."/>
            <person name="Reichard M."/>
            <person name="Winkler S."/>
            <person name="Tracey A."/>
            <person name="Sims Y."/>
            <person name="Howe K."/>
            <person name="Rhie A."/>
            <person name="Formenti G."/>
            <person name="Durbin R."/>
            <person name="Fedrigo O."/>
            <person name="Jarvis E.D."/>
        </authorList>
    </citation>
    <scope>NUCLEOTIDE SEQUENCE [LARGE SCALE GENOMIC DNA]</scope>
</reference>
<evidence type="ECO:0000256" key="9">
    <source>
        <dbReference type="ARBA" id="ARBA00023026"/>
    </source>
</evidence>
<dbReference type="GO" id="GO:0003950">
    <property type="term" value="F:NAD+ poly-ADP-ribosyltransferase activity"/>
    <property type="evidence" value="ECO:0007669"/>
    <property type="project" value="TreeGrafter"/>
</dbReference>
<evidence type="ECO:0000256" key="11">
    <source>
        <dbReference type="RuleBase" id="RU361228"/>
    </source>
</evidence>
<evidence type="ECO:0000256" key="4">
    <source>
        <dbReference type="ARBA" id="ARBA00022656"/>
    </source>
</evidence>
<evidence type="ECO:0000313" key="12">
    <source>
        <dbReference type="Ensembl" id="ENSELUP00000024007.3"/>
    </source>
</evidence>
<evidence type="ECO:0000313" key="13">
    <source>
        <dbReference type="Proteomes" id="UP000265140"/>
    </source>
</evidence>
<keyword evidence="5 11" id="KW-0328">Glycosyltransferase</keyword>
<evidence type="ECO:0000256" key="3">
    <source>
        <dbReference type="ARBA" id="ARBA00022525"/>
    </source>
</evidence>
<comment type="subcellular location">
    <subcellularLocation>
        <location evidence="1">Secreted</location>
    </subcellularLocation>
</comment>
<dbReference type="GeneTree" id="ENSGT01030000234601"/>
<dbReference type="GO" id="GO:0090729">
    <property type="term" value="F:toxin activity"/>
    <property type="evidence" value="ECO:0007669"/>
    <property type="project" value="UniProtKB-KW"/>
</dbReference>
<dbReference type="Pfam" id="PF01129">
    <property type="entry name" value="ART"/>
    <property type="match status" value="1"/>
</dbReference>
<keyword evidence="8 11" id="KW-0521">NADP</keyword>
<keyword evidence="3" id="KW-0964">Secreted</keyword>
<name>A0A3P9AL59_ESOLU</name>
<dbReference type="Gene3D" id="3.90.176.10">
    <property type="entry name" value="Toxin ADP-ribosyltransferase, Chain A, domain 1"/>
    <property type="match status" value="1"/>
</dbReference>
<organism evidence="12 13">
    <name type="scientific">Esox lucius</name>
    <name type="common">Northern pike</name>
    <dbReference type="NCBI Taxonomy" id="8010"/>
    <lineage>
        <taxon>Eukaryota</taxon>
        <taxon>Metazoa</taxon>
        <taxon>Chordata</taxon>
        <taxon>Craniata</taxon>
        <taxon>Vertebrata</taxon>
        <taxon>Euteleostomi</taxon>
        <taxon>Actinopterygii</taxon>
        <taxon>Neopterygii</taxon>
        <taxon>Teleostei</taxon>
        <taxon>Protacanthopterygii</taxon>
        <taxon>Esociformes</taxon>
        <taxon>Esocidae</taxon>
        <taxon>Esox</taxon>
    </lineage>
</organism>
<evidence type="ECO:0000256" key="5">
    <source>
        <dbReference type="ARBA" id="ARBA00022676"/>
    </source>
</evidence>
<evidence type="ECO:0000256" key="2">
    <source>
        <dbReference type="ARBA" id="ARBA00009558"/>
    </source>
</evidence>
<reference evidence="12" key="3">
    <citation type="submission" date="2025-08" db="UniProtKB">
        <authorList>
            <consortium name="Ensembl"/>
        </authorList>
    </citation>
    <scope>IDENTIFICATION</scope>
</reference>
<comment type="similarity">
    <text evidence="2 11">Belongs to the Arg-specific ADP-ribosyltransferase family.</text>
</comment>
<dbReference type="PANTHER" id="PTHR10339:SF25">
    <property type="entry name" value="SECRETED EXOENZYME S"/>
    <property type="match status" value="1"/>
</dbReference>
<evidence type="ECO:0000256" key="10">
    <source>
        <dbReference type="ARBA" id="ARBA00047597"/>
    </source>
</evidence>
<comment type="catalytic activity">
    <reaction evidence="10 11">
        <text>L-arginyl-[protein] + NAD(+) = N(omega)-(ADP-D-ribosyl)-L-arginyl-[protein] + nicotinamide + H(+)</text>
        <dbReference type="Rhea" id="RHEA:19149"/>
        <dbReference type="Rhea" id="RHEA-COMP:10532"/>
        <dbReference type="Rhea" id="RHEA-COMP:15087"/>
        <dbReference type="ChEBI" id="CHEBI:15378"/>
        <dbReference type="ChEBI" id="CHEBI:17154"/>
        <dbReference type="ChEBI" id="CHEBI:29965"/>
        <dbReference type="ChEBI" id="CHEBI:57540"/>
        <dbReference type="ChEBI" id="CHEBI:142554"/>
        <dbReference type="EC" id="2.4.2.31"/>
    </reaction>
</comment>
<dbReference type="PROSITE" id="PS51996">
    <property type="entry name" value="TR_MART"/>
    <property type="match status" value="1"/>
</dbReference>
<keyword evidence="7" id="KW-0548">Nucleotidyltransferase</keyword>
<sequence>MFNIPVTSQEKKMDMAPNAVDDQYIECRDEMLKKVQGVLEKEQKDSPEDYNTWAESQKCTQTIPGGVKEHTAALVFYGNKGHRFEKKFNNAVATLGANFSVYESFQFKSLHFLLMDAMRLLKTGKCKTVFHGSEQKYTAQVGSEVRFGTFTSASDQMTAEKEKAISESGTLFNITSCTAVNIEKYACIPEWIEMLVSPAEVFKVVEVKVSGRVNEKHTEIVLTSSRNVSNHDCFLFPSYPPTTAPTGASTQQFSSSIYRLVTVSLVISLFTRTSLTK</sequence>
<evidence type="ECO:0000256" key="8">
    <source>
        <dbReference type="ARBA" id="ARBA00022857"/>
    </source>
</evidence>
<accession>A0A3P9AL59</accession>
<evidence type="ECO:0000256" key="6">
    <source>
        <dbReference type="ARBA" id="ARBA00022679"/>
    </source>
</evidence>
<dbReference type="EC" id="2.4.2.31" evidence="11"/>
<dbReference type="GO" id="GO:0106274">
    <property type="term" value="F:NAD+-protein-arginine ADP-ribosyltransferase activity"/>
    <property type="evidence" value="ECO:0007669"/>
    <property type="project" value="UniProtKB-EC"/>
</dbReference>
<reference evidence="13" key="1">
    <citation type="journal article" date="2014" name="PLoS ONE">
        <title>The genome and linkage map of the northern pike (Esox lucius): conserved synteny revealed between the salmonid sister group and the Neoteleostei.</title>
        <authorList>
            <person name="Rondeau E.B."/>
            <person name="Minkley D.R."/>
            <person name="Leong J.S."/>
            <person name="Messmer A.M."/>
            <person name="Jantzen J.R."/>
            <person name="von Schalburg K.R."/>
            <person name="Lemon C."/>
            <person name="Bird N.H."/>
            <person name="Koop B.F."/>
        </authorList>
    </citation>
    <scope>NUCLEOTIDE SEQUENCE</scope>
</reference>
<dbReference type="InterPro" id="IPR050999">
    <property type="entry name" value="ADP-ribosyltransferase_ARG"/>
</dbReference>
<dbReference type="AlphaFoldDB" id="A0A3P9AL59"/>
<proteinExistence type="inferred from homology"/>
<keyword evidence="4" id="KW-0800">Toxin</keyword>
<keyword evidence="9" id="KW-0843">Virulence</keyword>
<reference evidence="12" key="4">
    <citation type="submission" date="2025-09" db="UniProtKB">
        <authorList>
            <consortium name="Ensembl"/>
        </authorList>
    </citation>
    <scope>IDENTIFICATION</scope>
</reference>